<evidence type="ECO:0000256" key="1">
    <source>
        <dbReference type="ARBA" id="ARBA00004245"/>
    </source>
</evidence>
<keyword evidence="9" id="KW-0130">Cell adhesion</keyword>
<evidence type="ECO:0000256" key="2">
    <source>
        <dbReference type="ARBA" id="ARBA00004413"/>
    </source>
</evidence>
<organism evidence="15 16">
    <name type="scientific">Polypedilum vanderplanki</name>
    <name type="common">Sleeping chironomid midge</name>
    <dbReference type="NCBI Taxonomy" id="319348"/>
    <lineage>
        <taxon>Eukaryota</taxon>
        <taxon>Metazoa</taxon>
        <taxon>Ecdysozoa</taxon>
        <taxon>Arthropoda</taxon>
        <taxon>Hexapoda</taxon>
        <taxon>Insecta</taxon>
        <taxon>Pterygota</taxon>
        <taxon>Neoptera</taxon>
        <taxon>Endopterygota</taxon>
        <taxon>Diptera</taxon>
        <taxon>Nematocera</taxon>
        <taxon>Chironomoidea</taxon>
        <taxon>Chironomidae</taxon>
        <taxon>Chironominae</taxon>
        <taxon>Polypedilum</taxon>
        <taxon>Polypedilum</taxon>
    </lineage>
</organism>
<dbReference type="Proteomes" id="UP001107558">
    <property type="component" value="Chromosome 1"/>
</dbReference>
<keyword evidence="7" id="KW-0963">Cytoplasm</keyword>
<evidence type="ECO:0000256" key="4">
    <source>
        <dbReference type="ARBA" id="ARBA00008376"/>
    </source>
</evidence>
<comment type="caution">
    <text evidence="15">The sequence shown here is derived from an EMBL/GenBank/DDBJ whole genome shotgun (WGS) entry which is preliminary data.</text>
</comment>
<dbReference type="PANTHER" id="PTHR46180">
    <property type="entry name" value="VINCULIN"/>
    <property type="match status" value="1"/>
</dbReference>
<evidence type="ECO:0000313" key="15">
    <source>
        <dbReference type="EMBL" id="KAG5683767.1"/>
    </source>
</evidence>
<dbReference type="FunFam" id="1.20.120.230:FF:000010">
    <property type="entry name" value="Vinculin a"/>
    <property type="match status" value="1"/>
</dbReference>
<dbReference type="AlphaFoldDB" id="A0A9J6CPH3"/>
<dbReference type="GO" id="GO:0007155">
    <property type="term" value="P:cell adhesion"/>
    <property type="evidence" value="ECO:0007669"/>
    <property type="project" value="UniProtKB-KW"/>
</dbReference>
<dbReference type="InterPro" id="IPR000633">
    <property type="entry name" value="Vinculin_CS"/>
</dbReference>
<dbReference type="GO" id="GO:0005886">
    <property type="term" value="C:plasma membrane"/>
    <property type="evidence" value="ECO:0007669"/>
    <property type="project" value="UniProtKB-SubCell"/>
</dbReference>
<evidence type="ECO:0000256" key="3">
    <source>
        <dbReference type="ARBA" id="ARBA00004536"/>
    </source>
</evidence>
<keyword evidence="8" id="KW-0677">Repeat</keyword>
<evidence type="ECO:0000256" key="10">
    <source>
        <dbReference type="ARBA" id="ARBA00022949"/>
    </source>
</evidence>
<keyword evidence="13" id="KW-0206">Cytoskeleton</keyword>
<evidence type="ECO:0000256" key="12">
    <source>
        <dbReference type="ARBA" id="ARBA00023203"/>
    </source>
</evidence>
<dbReference type="EMBL" id="JADBJN010000001">
    <property type="protein sequence ID" value="KAG5683767.1"/>
    <property type="molecule type" value="Genomic_DNA"/>
</dbReference>
<name>A0A9J6CPH3_POLVA</name>
<evidence type="ECO:0000256" key="14">
    <source>
        <dbReference type="SAM" id="MobiDB-lite"/>
    </source>
</evidence>
<dbReference type="InterPro" id="IPR017997">
    <property type="entry name" value="Vinculin"/>
</dbReference>
<dbReference type="Gene3D" id="1.20.120.810">
    <property type="entry name" value="Vinculin, Vh2 four-helix bundle"/>
    <property type="match status" value="2"/>
</dbReference>
<accession>A0A9J6CPH3</accession>
<dbReference type="GO" id="GO:0005198">
    <property type="term" value="F:structural molecule activity"/>
    <property type="evidence" value="ECO:0007669"/>
    <property type="project" value="InterPro"/>
</dbReference>
<evidence type="ECO:0000256" key="9">
    <source>
        <dbReference type="ARBA" id="ARBA00022889"/>
    </source>
</evidence>
<dbReference type="PRINTS" id="PR00806">
    <property type="entry name" value="VINCULIN"/>
</dbReference>
<dbReference type="PROSITE" id="PS00664">
    <property type="entry name" value="VINCULIN_2"/>
    <property type="match status" value="2"/>
</dbReference>
<keyword evidence="11" id="KW-0472">Membrane</keyword>
<keyword evidence="10" id="KW-0965">Cell junction</keyword>
<evidence type="ECO:0000256" key="6">
    <source>
        <dbReference type="ARBA" id="ARBA00022475"/>
    </source>
</evidence>
<evidence type="ECO:0000256" key="11">
    <source>
        <dbReference type="ARBA" id="ARBA00023136"/>
    </source>
</evidence>
<dbReference type="Pfam" id="PF01044">
    <property type="entry name" value="Vinculin"/>
    <property type="match status" value="1"/>
</dbReference>
<gene>
    <name evidence="15" type="ORF">PVAND_013032</name>
</gene>
<sequence length="961" mass="106624">MPVFHTKTIESILEPVANQVSRLVILHEEAEDGNAMPDLSRPVHGVSIAVTNLVKVGRETINSSDDQILKQDMPSALMRVETASQLLEEASSLLRADPYSGPARRKLIEGSRGILQGTSQLLLCFDESEVRKIVRECKRVLDYLAVSEVIDTMEDLVQFLKDLSPCLSKVSREVSNREKELTHQVHSEILVRCLEQVKILAPILICSMKVYIHIMEQGGKGSEEAAENRNYLAARMTDEIQEIIRVLQLTTYDEDTSELDNLTVLKKINNAIRNKMEAAKDWLKNPYALKGGIGEKALRQIIDNAHKVADRCLPSDSYRIRRNADDLTAMANALCELRQQSKGTSPQAESLAREMIDKLDELDQNILQAVINVDKAGLQQTAHTVQGRLEQAIRWLTNPGADDKGLGQRAIALIIEEGKKVADGLPGHQKSDILYLSGLAHTPEAQEIARKLNAKLHELKNLIQSAVVGRVVEDFIDISTPLKQFTEAVNAPEGTPNREQNFNQKAANLQAFSDRASKTSRMVAAGGSGGNKKLAEVLLASAAQIDSLTPQLISAGRIRMNYPGSKAAEEHYNNLKQQYADTILRMRTLCDQATDPADFIKASEEQMQKHTLLCEDAIRNRVPQKMVDNTSSIARLANRVLLVAKQEADNSEDPQFTSELLNASDKLQNSVPTMVQNAKSVATDITNGAAGANWRDANKNLLQNVRNVRNAITQQPEIPAPPDLSALRLNAESHVPPPRPPLPREEIPPVRPPPPETDDEDEGVFKAMPTSNQPILLAAHGLHQEVRQWSSKDNEIIAAAKRMAVLMARLSELVHQDSKGSKRELIATAKLIAEASEDVTRIAKALARECTDKRIRTNLLQVCERIPTIGTQLKILSTVKATMLGAQGSDEDREATEMLVGNAQNLMQSVKETVRAAEGASIKIRSDQTNHRLRWIRRQPWHERIDLSDGTRDIIEYKQSY</sequence>
<proteinExistence type="inferred from homology"/>
<comment type="subcellular location">
    <subcellularLocation>
        <location evidence="3">Cell junction</location>
        <location evidence="3">Adherens junction</location>
    </subcellularLocation>
    <subcellularLocation>
        <location evidence="2">Cell membrane</location>
        <topology evidence="2">Peripheral membrane protein</topology>
        <orientation evidence="2">Cytoplasmic side</orientation>
    </subcellularLocation>
    <subcellularLocation>
        <location evidence="1">Cytoplasm</location>
        <location evidence="1">Cytoskeleton</location>
    </subcellularLocation>
</comment>
<dbReference type="SUPFAM" id="SSF47220">
    <property type="entry name" value="alpha-catenin/vinculin-like"/>
    <property type="match status" value="6"/>
</dbReference>
<dbReference type="OrthoDB" id="29742at2759"/>
<evidence type="ECO:0000256" key="8">
    <source>
        <dbReference type="ARBA" id="ARBA00022737"/>
    </source>
</evidence>
<evidence type="ECO:0000256" key="13">
    <source>
        <dbReference type="ARBA" id="ARBA00023212"/>
    </source>
</evidence>
<keyword evidence="12" id="KW-0009">Actin-binding</keyword>
<evidence type="ECO:0000313" key="16">
    <source>
        <dbReference type="Proteomes" id="UP001107558"/>
    </source>
</evidence>
<dbReference type="GO" id="GO:0051015">
    <property type="term" value="F:actin filament binding"/>
    <property type="evidence" value="ECO:0007669"/>
    <property type="project" value="InterPro"/>
</dbReference>
<dbReference type="FunFam" id="1.20.120.230:FF:000021">
    <property type="entry name" value="Vinculin, isoform B"/>
    <property type="match status" value="1"/>
</dbReference>
<dbReference type="InterPro" id="IPR006077">
    <property type="entry name" value="Vinculin/catenin"/>
</dbReference>
<dbReference type="InterPro" id="IPR036723">
    <property type="entry name" value="Alpha-catenin/vinculin-like_sf"/>
</dbReference>
<feature type="region of interest" description="Disordered" evidence="14">
    <location>
        <begin position="731"/>
        <end position="766"/>
    </location>
</feature>
<evidence type="ECO:0000256" key="5">
    <source>
        <dbReference type="ARBA" id="ARBA00014125"/>
    </source>
</evidence>
<evidence type="ECO:0000256" key="7">
    <source>
        <dbReference type="ARBA" id="ARBA00022490"/>
    </source>
</evidence>
<dbReference type="GO" id="GO:0005912">
    <property type="term" value="C:adherens junction"/>
    <property type="evidence" value="ECO:0007669"/>
    <property type="project" value="UniProtKB-SubCell"/>
</dbReference>
<keyword evidence="6" id="KW-1003">Cell membrane</keyword>
<dbReference type="GO" id="GO:0015629">
    <property type="term" value="C:actin cytoskeleton"/>
    <property type="evidence" value="ECO:0007669"/>
    <property type="project" value="InterPro"/>
</dbReference>
<protein>
    <recommendedName>
        <fullName evidence="5">Vinculin</fullName>
    </recommendedName>
</protein>
<comment type="similarity">
    <text evidence="4">Belongs to the vinculin/alpha-catenin family.</text>
</comment>
<keyword evidence="16" id="KW-1185">Reference proteome</keyword>
<dbReference type="Gene3D" id="1.20.120.230">
    <property type="entry name" value="Alpha-catenin/vinculin-like"/>
    <property type="match status" value="4"/>
</dbReference>
<reference evidence="15" key="1">
    <citation type="submission" date="2021-03" db="EMBL/GenBank/DDBJ databases">
        <title>Chromosome level genome of the anhydrobiotic midge Polypedilum vanderplanki.</title>
        <authorList>
            <person name="Yoshida Y."/>
            <person name="Kikawada T."/>
            <person name="Gusev O."/>
        </authorList>
    </citation>
    <scope>NUCLEOTIDE SEQUENCE</scope>
    <source>
        <strain evidence="15">NIAS01</strain>
        <tissue evidence="15">Whole body or cell culture</tissue>
    </source>
</reference>